<dbReference type="CDD" id="cd07205">
    <property type="entry name" value="Pat_PNPLA6_PNPLA7_NTE1_like"/>
    <property type="match status" value="1"/>
</dbReference>
<reference evidence="6 7" key="1">
    <citation type="submission" date="2018-04" db="EMBL/GenBank/DDBJ databases">
        <title>Adhaeribacter sp. HMF7616 genome sequencing and assembly.</title>
        <authorList>
            <person name="Kang H."/>
            <person name="Kang J."/>
            <person name="Cha I."/>
            <person name="Kim H."/>
            <person name="Joh K."/>
        </authorList>
    </citation>
    <scope>NUCLEOTIDE SEQUENCE [LARGE SCALE GENOMIC DNA]</scope>
    <source>
        <strain evidence="6 7">HMF7616</strain>
    </source>
</reference>
<keyword evidence="2 4" id="KW-0442">Lipid degradation</keyword>
<evidence type="ECO:0000256" key="4">
    <source>
        <dbReference type="PROSITE-ProRule" id="PRU01161"/>
    </source>
</evidence>
<dbReference type="Pfam" id="PF01734">
    <property type="entry name" value="Patatin"/>
    <property type="match status" value="1"/>
</dbReference>
<dbReference type="PANTHER" id="PTHR14226:SF78">
    <property type="entry name" value="SLR0060 PROTEIN"/>
    <property type="match status" value="1"/>
</dbReference>
<dbReference type="SUPFAM" id="SSF52151">
    <property type="entry name" value="FabD/lysophospholipase-like"/>
    <property type="match status" value="1"/>
</dbReference>
<keyword evidence="1 4" id="KW-0378">Hydrolase</keyword>
<evidence type="ECO:0000313" key="7">
    <source>
        <dbReference type="Proteomes" id="UP000253919"/>
    </source>
</evidence>
<feature type="active site" description="Proton acceptor" evidence="4">
    <location>
        <position position="150"/>
    </location>
</feature>
<feature type="active site" description="Nucleophile" evidence="4">
    <location>
        <position position="38"/>
    </location>
</feature>
<dbReference type="OrthoDB" id="9770965at2"/>
<evidence type="ECO:0000259" key="5">
    <source>
        <dbReference type="PROSITE" id="PS51635"/>
    </source>
</evidence>
<comment type="caution">
    <text evidence="6">The sequence shown here is derived from an EMBL/GenBank/DDBJ whole genome shotgun (WGS) entry which is preliminary data.</text>
</comment>
<feature type="domain" description="PNPLA" evidence="5">
    <location>
        <begin position="5"/>
        <end position="163"/>
    </location>
</feature>
<proteinExistence type="predicted"/>
<protein>
    <submittedName>
        <fullName evidence="6">Lysophospholipase NTE1</fullName>
    </submittedName>
</protein>
<sequence length="252" mass="27723">MKIGLTLSGGAVHGIAHLGALKALDELQIPIHAISAVSSGAIAGAFYAAGYSPEEIFKFVSNTVFWRLAKLAFNKRGLITLFKLEKEFIKYLGNHTFETLKIPLTIGTTDLRQGISVFFSSGNLIKPLVASNTVPLLCPPYEYQNCLLVDGGLTNNLPIECLMDTTEFQIAIHVNPLNPHAPLRTFRSILERTSHLAINNNVQPRLALCDLLIEPPALKYYSLTDLKNARVMFEAGYAHTLQFTDKLLSLKG</sequence>
<dbReference type="InterPro" id="IPR016035">
    <property type="entry name" value="Acyl_Trfase/lysoPLipase"/>
</dbReference>
<dbReference type="InterPro" id="IPR050301">
    <property type="entry name" value="NTE"/>
</dbReference>
<keyword evidence="7" id="KW-1185">Reference proteome</keyword>
<evidence type="ECO:0000313" key="6">
    <source>
        <dbReference type="EMBL" id="RDC63262.1"/>
    </source>
</evidence>
<dbReference type="GO" id="GO:0016787">
    <property type="term" value="F:hydrolase activity"/>
    <property type="evidence" value="ECO:0007669"/>
    <property type="project" value="UniProtKB-UniRule"/>
</dbReference>
<dbReference type="InterPro" id="IPR002641">
    <property type="entry name" value="PNPLA_dom"/>
</dbReference>
<accession>A0A369QFQ8</accession>
<feature type="short sequence motif" description="DGA/G" evidence="4">
    <location>
        <begin position="150"/>
        <end position="152"/>
    </location>
</feature>
<dbReference type="EMBL" id="QASA01000001">
    <property type="protein sequence ID" value="RDC63262.1"/>
    <property type="molecule type" value="Genomic_DNA"/>
</dbReference>
<evidence type="ECO:0000256" key="3">
    <source>
        <dbReference type="ARBA" id="ARBA00023098"/>
    </source>
</evidence>
<dbReference type="PROSITE" id="PS51635">
    <property type="entry name" value="PNPLA"/>
    <property type="match status" value="1"/>
</dbReference>
<dbReference type="GO" id="GO:0016042">
    <property type="term" value="P:lipid catabolic process"/>
    <property type="evidence" value="ECO:0007669"/>
    <property type="project" value="UniProtKB-UniRule"/>
</dbReference>
<dbReference type="RefSeq" id="WP_115372595.1">
    <property type="nucleotide sequence ID" value="NZ_QASA01000001.1"/>
</dbReference>
<dbReference type="PANTHER" id="PTHR14226">
    <property type="entry name" value="NEUROPATHY TARGET ESTERASE/SWISS CHEESE D.MELANOGASTER"/>
    <property type="match status" value="1"/>
</dbReference>
<dbReference type="AlphaFoldDB" id="A0A369QFQ8"/>
<name>A0A369QFQ8_9BACT</name>
<gene>
    <name evidence="6" type="ORF">AHMF7616_01863</name>
</gene>
<dbReference type="Proteomes" id="UP000253919">
    <property type="component" value="Unassembled WGS sequence"/>
</dbReference>
<dbReference type="Gene3D" id="3.40.1090.10">
    <property type="entry name" value="Cytosolic phospholipase A2 catalytic domain"/>
    <property type="match status" value="1"/>
</dbReference>
<comment type="caution">
    <text evidence="4">Lacks conserved residue(s) required for the propagation of feature annotation.</text>
</comment>
<evidence type="ECO:0000256" key="2">
    <source>
        <dbReference type="ARBA" id="ARBA00022963"/>
    </source>
</evidence>
<evidence type="ECO:0000256" key="1">
    <source>
        <dbReference type="ARBA" id="ARBA00022801"/>
    </source>
</evidence>
<keyword evidence="3 4" id="KW-0443">Lipid metabolism</keyword>
<organism evidence="6 7">
    <name type="scientific">Adhaeribacter pallidiroseus</name>
    <dbReference type="NCBI Taxonomy" id="2072847"/>
    <lineage>
        <taxon>Bacteria</taxon>
        <taxon>Pseudomonadati</taxon>
        <taxon>Bacteroidota</taxon>
        <taxon>Cytophagia</taxon>
        <taxon>Cytophagales</taxon>
        <taxon>Hymenobacteraceae</taxon>
        <taxon>Adhaeribacter</taxon>
    </lineage>
</organism>